<dbReference type="InParanoid" id="E9HY62"/>
<evidence type="ECO:0000313" key="2">
    <source>
        <dbReference type="EMBL" id="EFX63318.1"/>
    </source>
</evidence>
<gene>
    <name evidence="2" type="ORF">DAPPUDRAFT_335633</name>
</gene>
<reference evidence="2 3" key="1">
    <citation type="journal article" date="2011" name="Science">
        <title>The ecoresponsive genome of Daphnia pulex.</title>
        <authorList>
            <person name="Colbourne J.K."/>
            <person name="Pfrender M.E."/>
            <person name="Gilbert D."/>
            <person name="Thomas W.K."/>
            <person name="Tucker A."/>
            <person name="Oakley T.H."/>
            <person name="Tokishita S."/>
            <person name="Aerts A."/>
            <person name="Arnold G.J."/>
            <person name="Basu M.K."/>
            <person name="Bauer D.J."/>
            <person name="Caceres C.E."/>
            <person name="Carmel L."/>
            <person name="Casola C."/>
            <person name="Choi J.H."/>
            <person name="Detter J.C."/>
            <person name="Dong Q."/>
            <person name="Dusheyko S."/>
            <person name="Eads B.D."/>
            <person name="Frohlich T."/>
            <person name="Geiler-Samerotte K.A."/>
            <person name="Gerlach D."/>
            <person name="Hatcher P."/>
            <person name="Jogdeo S."/>
            <person name="Krijgsveld J."/>
            <person name="Kriventseva E.V."/>
            <person name="Kultz D."/>
            <person name="Laforsch C."/>
            <person name="Lindquist E."/>
            <person name="Lopez J."/>
            <person name="Manak J.R."/>
            <person name="Muller J."/>
            <person name="Pangilinan J."/>
            <person name="Patwardhan R.P."/>
            <person name="Pitluck S."/>
            <person name="Pritham E.J."/>
            <person name="Rechtsteiner A."/>
            <person name="Rho M."/>
            <person name="Rogozin I.B."/>
            <person name="Sakarya O."/>
            <person name="Salamov A."/>
            <person name="Schaack S."/>
            <person name="Shapiro H."/>
            <person name="Shiga Y."/>
            <person name="Skalitzky C."/>
            <person name="Smith Z."/>
            <person name="Souvorov A."/>
            <person name="Sung W."/>
            <person name="Tang Z."/>
            <person name="Tsuchiya D."/>
            <person name="Tu H."/>
            <person name="Vos H."/>
            <person name="Wang M."/>
            <person name="Wolf Y.I."/>
            <person name="Yamagata H."/>
            <person name="Yamada T."/>
            <person name="Ye Y."/>
            <person name="Shaw J.R."/>
            <person name="Andrews J."/>
            <person name="Crease T.J."/>
            <person name="Tang H."/>
            <person name="Lucas S.M."/>
            <person name="Robertson H.M."/>
            <person name="Bork P."/>
            <person name="Koonin E.V."/>
            <person name="Zdobnov E.M."/>
            <person name="Grigoriev I.V."/>
            <person name="Lynch M."/>
            <person name="Boore J.L."/>
        </authorList>
    </citation>
    <scope>NUCLEOTIDE SEQUENCE [LARGE SCALE GENOMIC DNA]</scope>
</reference>
<proteinExistence type="predicted"/>
<feature type="compositionally biased region" description="Acidic residues" evidence="1">
    <location>
        <begin position="79"/>
        <end position="93"/>
    </location>
</feature>
<dbReference type="HOGENOM" id="CLU_2199599_0_0_1"/>
<dbReference type="AlphaFoldDB" id="E9HY62"/>
<accession>E9HY62</accession>
<sequence>MDCKTQKGIQTYYFSVWQRTTREAPNIGKVEESFSKGTEGGGSSVGSAKPQLNSQNIFDYDVNSDDEWEVEPDKPSTDSDSEGEENEPYDDYEVDNVFVVPYPWVLER</sequence>
<protein>
    <submittedName>
        <fullName evidence="2">Uncharacterized protein</fullName>
    </submittedName>
</protein>
<name>E9HY62_DAPPU</name>
<evidence type="ECO:0000313" key="3">
    <source>
        <dbReference type="Proteomes" id="UP000000305"/>
    </source>
</evidence>
<evidence type="ECO:0000256" key="1">
    <source>
        <dbReference type="SAM" id="MobiDB-lite"/>
    </source>
</evidence>
<dbReference type="Proteomes" id="UP000000305">
    <property type="component" value="Unassembled WGS sequence"/>
</dbReference>
<organism evidence="2 3">
    <name type="scientific">Daphnia pulex</name>
    <name type="common">Water flea</name>
    <dbReference type="NCBI Taxonomy" id="6669"/>
    <lineage>
        <taxon>Eukaryota</taxon>
        <taxon>Metazoa</taxon>
        <taxon>Ecdysozoa</taxon>
        <taxon>Arthropoda</taxon>
        <taxon>Crustacea</taxon>
        <taxon>Branchiopoda</taxon>
        <taxon>Diplostraca</taxon>
        <taxon>Cladocera</taxon>
        <taxon>Anomopoda</taxon>
        <taxon>Daphniidae</taxon>
        <taxon>Daphnia</taxon>
    </lineage>
</organism>
<dbReference type="KEGG" id="dpx:DAPPUDRAFT_335633"/>
<feature type="region of interest" description="Disordered" evidence="1">
    <location>
        <begin position="25"/>
        <end position="93"/>
    </location>
</feature>
<keyword evidence="3" id="KW-1185">Reference proteome</keyword>
<dbReference type="OrthoDB" id="79480at2759"/>
<dbReference type="EMBL" id="GL733115">
    <property type="protein sequence ID" value="EFX63318.1"/>
    <property type="molecule type" value="Genomic_DNA"/>
</dbReference>